<protein>
    <submittedName>
        <fullName evidence="2">Uncharacterized protein</fullName>
    </submittedName>
</protein>
<evidence type="ECO:0000256" key="1">
    <source>
        <dbReference type="SAM" id="MobiDB-lite"/>
    </source>
</evidence>
<dbReference type="AlphaFoldDB" id="A0A858BTT3"/>
<dbReference type="KEGG" id="abut:Ami103574_03035"/>
<name>A0A858BTT3_9FIRM</name>
<evidence type="ECO:0000313" key="3">
    <source>
        <dbReference type="Proteomes" id="UP000466848"/>
    </source>
</evidence>
<proteinExistence type="predicted"/>
<dbReference type="Gene3D" id="3.30.565.10">
    <property type="entry name" value="Histidine kinase-like ATPase, C-terminal domain"/>
    <property type="match status" value="1"/>
</dbReference>
<accession>A0A858BTT3</accession>
<dbReference type="Pfam" id="PF13589">
    <property type="entry name" value="HATPase_c_3"/>
    <property type="match status" value="1"/>
</dbReference>
<dbReference type="InterPro" id="IPR036890">
    <property type="entry name" value="HATPase_C_sf"/>
</dbReference>
<dbReference type="EMBL" id="CP048649">
    <property type="protein sequence ID" value="QIB68350.1"/>
    <property type="molecule type" value="Genomic_DNA"/>
</dbReference>
<evidence type="ECO:0000313" key="2">
    <source>
        <dbReference type="EMBL" id="QIB68350.1"/>
    </source>
</evidence>
<keyword evidence="3" id="KW-1185">Reference proteome</keyword>
<organism evidence="2 3">
    <name type="scientific">Aminipila butyrica</name>
    <dbReference type="NCBI Taxonomy" id="433296"/>
    <lineage>
        <taxon>Bacteria</taxon>
        <taxon>Bacillati</taxon>
        <taxon>Bacillota</taxon>
        <taxon>Clostridia</taxon>
        <taxon>Peptostreptococcales</taxon>
        <taxon>Anaerovoracaceae</taxon>
        <taxon>Aminipila</taxon>
    </lineage>
</organism>
<sequence>MEAQITISGGIIGELSEKIPSNIIALNELIKNSYDAGANKVAVTLDSQSKTLTIVDDGCGMDENSINILFHISQSEKTYGVKNQYGRYTQGSKGLGFLSVFKFGKDVCWITKKEKGLKFCAQYDTLINSDNISSLVIPIEPCPEAQKGTKIVIKLEEYSADSLISYLSDLSNLQKVIYSFEDSSFEITLNVNGTSYSSKDKQPLIQIYPERQLYYVKYSSQEQKIKYYHNGVLILSKDYLFNANEYEIDIEIVIYQLKSRGKNNIIPLFYNPQGDLTPLIYINTNLFNNFNIFDPNIMKNIKTSDVLNQMIGSIRIFSSSSSLSFNSDRSQFLQNPLTDGIKEFLYNINKTIQTLGSQYKKYLLDFDILTTLTLPSNRLNDNSFLRSIIKDQFAFKDKVEIHKIDKKVVYSFAKKECYANIYQVNPNDEASSASSKGQTQEAGATTKGAEGKENSGEDNSVTTAKIILKQFNKKIDVPSGQINLYDEIIGAYDSKGNSISKNSIIVKEENAELQNAILQSVIIPCKKNIYYSYTDSITGLVTVRVEFEFVEPKSPVRSSSQKMPLIYIPAHQGYNISFNVSLGNLINQINMLDVDKYTEVLSCTLRATFELSIDSIKKCSKYSSLTWNKELKENIKLVISYIKSKKSFIGAVATSTKVDFDSLKNILEPSDVDVYVPKLHLGAHKSMQYVTKDEIVKLGKLAGVFVVVANEMINNPNIN</sequence>
<dbReference type="SUPFAM" id="SSF55874">
    <property type="entry name" value="ATPase domain of HSP90 chaperone/DNA topoisomerase II/histidine kinase"/>
    <property type="match status" value="1"/>
</dbReference>
<dbReference type="RefSeq" id="WP_163065217.1">
    <property type="nucleotide sequence ID" value="NZ_CP048649.1"/>
</dbReference>
<feature type="region of interest" description="Disordered" evidence="1">
    <location>
        <begin position="428"/>
        <end position="457"/>
    </location>
</feature>
<dbReference type="Proteomes" id="UP000466848">
    <property type="component" value="Chromosome"/>
</dbReference>
<feature type="compositionally biased region" description="Polar residues" evidence="1">
    <location>
        <begin position="428"/>
        <end position="443"/>
    </location>
</feature>
<reference evidence="2 3" key="1">
    <citation type="submission" date="2020-02" db="EMBL/GenBank/DDBJ databases">
        <authorList>
            <person name="Kim Y.B."/>
            <person name="Roh S.W."/>
        </authorList>
    </citation>
    <scope>NUCLEOTIDE SEQUENCE [LARGE SCALE GENOMIC DNA]</scope>
    <source>
        <strain evidence="2 3">DSM 103574</strain>
    </source>
</reference>
<gene>
    <name evidence="2" type="ORF">Ami103574_03035</name>
</gene>